<name>A0A0T6LRQ2_WENVI</name>
<dbReference type="Pfam" id="PF17885">
    <property type="entry name" value="Smoa_sbd"/>
    <property type="match status" value="1"/>
</dbReference>
<gene>
    <name evidence="2" type="ORF">AQ490_24115</name>
</gene>
<accession>A0A0T6LRQ2</accession>
<organism evidence="2 3">
    <name type="scientific">Wenjunlia vitaminophila</name>
    <name type="common">Streptomyces vitaminophilus</name>
    <dbReference type="NCBI Taxonomy" id="76728"/>
    <lineage>
        <taxon>Bacteria</taxon>
        <taxon>Bacillati</taxon>
        <taxon>Actinomycetota</taxon>
        <taxon>Actinomycetes</taxon>
        <taxon>Kitasatosporales</taxon>
        <taxon>Streptomycetaceae</taxon>
        <taxon>Wenjunlia</taxon>
    </lineage>
</organism>
<feature type="domain" description="Styrene monooxygenase StyA putative substrate binding" evidence="1">
    <location>
        <begin position="146"/>
        <end position="255"/>
    </location>
</feature>
<dbReference type="EMBL" id="LLZU01000020">
    <property type="protein sequence ID" value="KRV48680.1"/>
    <property type="molecule type" value="Genomic_DNA"/>
</dbReference>
<dbReference type="InterPro" id="IPR036188">
    <property type="entry name" value="FAD/NAD-bd_sf"/>
</dbReference>
<dbReference type="OrthoDB" id="3414915at2"/>
<dbReference type="eggNOG" id="COG0654">
    <property type="taxonomic scope" value="Bacteria"/>
</dbReference>
<keyword evidence="3" id="KW-1185">Reference proteome</keyword>
<comment type="caution">
    <text evidence="2">The sequence shown here is derived from an EMBL/GenBank/DDBJ whole genome shotgun (WGS) entry which is preliminary data.</text>
</comment>
<evidence type="ECO:0000313" key="2">
    <source>
        <dbReference type="EMBL" id="KRV48680.1"/>
    </source>
</evidence>
<dbReference type="RefSeq" id="WP_026220195.1">
    <property type="nucleotide sequence ID" value="NZ_LLZU01000020.1"/>
</dbReference>
<dbReference type="Gene3D" id="3.50.50.60">
    <property type="entry name" value="FAD/NAD(P)-binding domain"/>
    <property type="match status" value="3"/>
</dbReference>
<reference evidence="2 3" key="1">
    <citation type="submission" date="2015-10" db="EMBL/GenBank/DDBJ databases">
        <title>Draft genome sequence of pyrrolomycin-producing Streptomyces vitaminophilus.</title>
        <authorList>
            <person name="Graham D.E."/>
            <person name="Mahan K.M."/>
            <person name="Klingeman D.M."/>
            <person name="Hettich R.L."/>
            <person name="Parry R.J."/>
        </authorList>
    </citation>
    <scope>NUCLEOTIDE SEQUENCE [LARGE SCALE GENOMIC DNA]</scope>
    <source>
        <strain evidence="2 3">ATCC 31673</strain>
    </source>
</reference>
<dbReference type="STRING" id="76728.AQ490_24115"/>
<evidence type="ECO:0000259" key="1">
    <source>
        <dbReference type="Pfam" id="PF17885"/>
    </source>
</evidence>
<dbReference type="Proteomes" id="UP000050867">
    <property type="component" value="Unassembled WGS sequence"/>
</dbReference>
<dbReference type="SUPFAM" id="SSF51905">
    <property type="entry name" value="FAD/NAD(P)-binding domain"/>
    <property type="match status" value="1"/>
</dbReference>
<sequence length="418" mass="45320">MRRIAIVGAGQAGLQLALGLLAADYEVTLVADRSPDEVRQGQVTSTQIMFHTALDQERELGLNHWEDQTPPIEGLGITVATPDGVRRADWMGRLDHYAQSVDQRVKMAGWMEEFTERGGHLVLRAAGVADLEALSRGHDLVVVATGKGELSTLFARDPLHSPFLTPQRALSAAYVHGLGPRLDHDRPGLSASFVAGVGALFVLPSYTTSGPCGALLWEAVPGGPADVFAGVRDPGERLRLILELVERHTPWEHARTAKVELTDERATLTGGYPPVVRHPVAELPSGALVLGAGDVLVLADPAGAQGANSAAKCATAYLRSIVEHGDGPFDREFMERTFARYWDTAGAAITRFTNTMLAPLPEHVQRMFMVANEYPEVADRFVNAFDDPSLLRDWFYQPEEMARYLDDVRMRGGAGAGA</sequence>
<evidence type="ECO:0000313" key="3">
    <source>
        <dbReference type="Proteomes" id="UP000050867"/>
    </source>
</evidence>
<proteinExistence type="predicted"/>
<dbReference type="InterPro" id="IPR041654">
    <property type="entry name" value="StyA_sbd"/>
</dbReference>
<dbReference type="Gene3D" id="6.10.250.650">
    <property type="match status" value="1"/>
</dbReference>
<protein>
    <submittedName>
        <fullName evidence="2">Oxygenase</fullName>
    </submittedName>
</protein>
<dbReference type="AlphaFoldDB" id="A0A0T6LRQ2"/>